<dbReference type="Proteomes" id="UP001555786">
    <property type="component" value="Unassembled WGS sequence"/>
</dbReference>
<dbReference type="PANTHER" id="PTHR43537">
    <property type="entry name" value="TRANSCRIPTIONAL REGULATOR, GNTR FAMILY"/>
    <property type="match status" value="1"/>
</dbReference>
<dbReference type="InterPro" id="IPR008920">
    <property type="entry name" value="TF_FadR/GntR_C"/>
</dbReference>
<dbReference type="SUPFAM" id="SSF46785">
    <property type="entry name" value="Winged helix' DNA-binding domain"/>
    <property type="match status" value="1"/>
</dbReference>
<feature type="region of interest" description="Disordered" evidence="4">
    <location>
        <begin position="1"/>
        <end position="28"/>
    </location>
</feature>
<dbReference type="RefSeq" id="WP_367622799.1">
    <property type="nucleotide sequence ID" value="NZ_JBFNQD010000001.1"/>
</dbReference>
<sequence length="247" mass="27685">MNSKQQASQSLRSLLNGGGYPPGSRLPPERDLMLRLGLSRRALRLGLEQLEAEGRLWRHVGKGTFVGTRPPERELGMSLITASTSPAELMDLCLWTEPTYARVAATRASRMDIDNLRYLLDKSAAARDAATWDIWDVRLHRAIAEATHNALALAVFDSLNAVREEGAWRRLRNDPTTAERFEELTLHHRQIVDAIARHDPSAAEAAMRRHLRSVQHALLLEDADGETEDGDDTPIDLLRNAFQEKAQ</sequence>
<dbReference type="InterPro" id="IPR000524">
    <property type="entry name" value="Tscrpt_reg_HTH_GntR"/>
</dbReference>
<accession>A0ABV3PFK6</accession>
<dbReference type="InterPro" id="IPR036390">
    <property type="entry name" value="WH_DNA-bd_sf"/>
</dbReference>
<proteinExistence type="predicted"/>
<dbReference type="Gene3D" id="1.20.120.530">
    <property type="entry name" value="GntR ligand-binding domain-like"/>
    <property type="match status" value="1"/>
</dbReference>
<feature type="compositionally biased region" description="Polar residues" evidence="4">
    <location>
        <begin position="1"/>
        <end position="13"/>
    </location>
</feature>
<evidence type="ECO:0000259" key="5">
    <source>
        <dbReference type="PROSITE" id="PS50949"/>
    </source>
</evidence>
<evidence type="ECO:0000313" key="7">
    <source>
        <dbReference type="Proteomes" id="UP001555786"/>
    </source>
</evidence>
<dbReference type="PROSITE" id="PS50949">
    <property type="entry name" value="HTH_GNTR"/>
    <property type="match status" value="1"/>
</dbReference>
<dbReference type="Pfam" id="PF07729">
    <property type="entry name" value="FCD"/>
    <property type="match status" value="1"/>
</dbReference>
<dbReference type="Gene3D" id="1.10.10.10">
    <property type="entry name" value="Winged helix-like DNA-binding domain superfamily/Winged helix DNA-binding domain"/>
    <property type="match status" value="1"/>
</dbReference>
<evidence type="ECO:0000256" key="1">
    <source>
        <dbReference type="ARBA" id="ARBA00023015"/>
    </source>
</evidence>
<dbReference type="PRINTS" id="PR00035">
    <property type="entry name" value="HTHGNTR"/>
</dbReference>
<dbReference type="SMART" id="SM00895">
    <property type="entry name" value="FCD"/>
    <property type="match status" value="1"/>
</dbReference>
<name>A0ABV3PFK6_9HYPH</name>
<evidence type="ECO:0000313" key="6">
    <source>
        <dbReference type="EMBL" id="MEW9304407.1"/>
    </source>
</evidence>
<keyword evidence="2" id="KW-0238">DNA-binding</keyword>
<dbReference type="CDD" id="cd07377">
    <property type="entry name" value="WHTH_GntR"/>
    <property type="match status" value="1"/>
</dbReference>
<dbReference type="PANTHER" id="PTHR43537:SF5">
    <property type="entry name" value="UXU OPERON TRANSCRIPTIONAL REGULATOR"/>
    <property type="match status" value="1"/>
</dbReference>
<dbReference type="SUPFAM" id="SSF48008">
    <property type="entry name" value="GntR ligand-binding domain-like"/>
    <property type="match status" value="1"/>
</dbReference>
<organism evidence="6 7">
    <name type="scientific">Labrys neptuniae</name>
    <dbReference type="NCBI Taxonomy" id="376174"/>
    <lineage>
        <taxon>Bacteria</taxon>
        <taxon>Pseudomonadati</taxon>
        <taxon>Pseudomonadota</taxon>
        <taxon>Alphaproteobacteria</taxon>
        <taxon>Hyphomicrobiales</taxon>
        <taxon>Xanthobacteraceae</taxon>
        <taxon>Labrys</taxon>
    </lineage>
</organism>
<dbReference type="InterPro" id="IPR036388">
    <property type="entry name" value="WH-like_DNA-bd_sf"/>
</dbReference>
<evidence type="ECO:0000256" key="2">
    <source>
        <dbReference type="ARBA" id="ARBA00023125"/>
    </source>
</evidence>
<comment type="caution">
    <text evidence="6">The sequence shown here is derived from an EMBL/GenBank/DDBJ whole genome shotgun (WGS) entry which is preliminary data.</text>
</comment>
<protein>
    <submittedName>
        <fullName evidence="6">FCD domain-containing protein</fullName>
    </submittedName>
</protein>
<dbReference type="Pfam" id="PF00392">
    <property type="entry name" value="GntR"/>
    <property type="match status" value="1"/>
</dbReference>
<dbReference type="EMBL" id="JBFNQD010000001">
    <property type="protein sequence ID" value="MEW9304407.1"/>
    <property type="molecule type" value="Genomic_DNA"/>
</dbReference>
<evidence type="ECO:0000256" key="3">
    <source>
        <dbReference type="ARBA" id="ARBA00023163"/>
    </source>
</evidence>
<gene>
    <name evidence="6" type="ORF">ABXS05_02575</name>
</gene>
<evidence type="ECO:0000256" key="4">
    <source>
        <dbReference type="SAM" id="MobiDB-lite"/>
    </source>
</evidence>
<keyword evidence="3" id="KW-0804">Transcription</keyword>
<reference evidence="6 7" key="1">
    <citation type="submission" date="2024-07" db="EMBL/GenBank/DDBJ databases">
        <title>Description of Labrys sedimenti sp. nov., isolated from a diclofenac-degrading enrichment culture.</title>
        <authorList>
            <person name="Tancsics A."/>
            <person name="Csepanyi A."/>
        </authorList>
    </citation>
    <scope>NUCLEOTIDE SEQUENCE [LARGE SCALE GENOMIC DNA]</scope>
    <source>
        <strain evidence="6 7">LMG 23578</strain>
    </source>
</reference>
<keyword evidence="1" id="KW-0805">Transcription regulation</keyword>
<feature type="domain" description="HTH gntR-type" evidence="5">
    <location>
        <begin position="1"/>
        <end position="69"/>
    </location>
</feature>
<dbReference type="InterPro" id="IPR011711">
    <property type="entry name" value="GntR_C"/>
</dbReference>
<dbReference type="SMART" id="SM00345">
    <property type="entry name" value="HTH_GNTR"/>
    <property type="match status" value="1"/>
</dbReference>
<keyword evidence="7" id="KW-1185">Reference proteome</keyword>